<dbReference type="GO" id="GO:0097367">
    <property type="term" value="F:carbohydrate derivative binding"/>
    <property type="evidence" value="ECO:0007669"/>
    <property type="project" value="InterPro"/>
</dbReference>
<keyword evidence="3" id="KW-1185">Reference proteome</keyword>
<dbReference type="Pfam" id="PF01380">
    <property type="entry name" value="SIS"/>
    <property type="match status" value="1"/>
</dbReference>
<dbReference type="PANTHER" id="PTHR10937">
    <property type="entry name" value="GLUCOSAMINE--FRUCTOSE-6-PHOSPHATE AMINOTRANSFERASE, ISOMERIZING"/>
    <property type="match status" value="1"/>
</dbReference>
<reference evidence="2" key="1">
    <citation type="submission" date="2023-03" db="EMBL/GenBank/DDBJ databases">
        <title>Massive genome expansion in bonnet fungi (Mycena s.s.) driven by repeated elements and novel gene families across ecological guilds.</title>
        <authorList>
            <consortium name="Lawrence Berkeley National Laboratory"/>
            <person name="Harder C.B."/>
            <person name="Miyauchi S."/>
            <person name="Viragh M."/>
            <person name="Kuo A."/>
            <person name="Thoen E."/>
            <person name="Andreopoulos B."/>
            <person name="Lu D."/>
            <person name="Skrede I."/>
            <person name="Drula E."/>
            <person name="Henrissat B."/>
            <person name="Morin E."/>
            <person name="Kohler A."/>
            <person name="Barry K."/>
            <person name="LaButti K."/>
            <person name="Morin E."/>
            <person name="Salamov A."/>
            <person name="Lipzen A."/>
            <person name="Mereny Z."/>
            <person name="Hegedus B."/>
            <person name="Baldrian P."/>
            <person name="Stursova M."/>
            <person name="Weitz H."/>
            <person name="Taylor A."/>
            <person name="Grigoriev I.V."/>
            <person name="Nagy L.G."/>
            <person name="Martin F."/>
            <person name="Kauserud H."/>
        </authorList>
    </citation>
    <scope>NUCLEOTIDE SEQUENCE</scope>
    <source>
        <strain evidence="2">CBHHK067</strain>
    </source>
</reference>
<dbReference type="EMBL" id="JARKIE010000131">
    <property type="protein sequence ID" value="KAJ7678799.1"/>
    <property type="molecule type" value="Genomic_DNA"/>
</dbReference>
<proteinExistence type="predicted"/>
<comment type="caution">
    <text evidence="2">The sequence shown here is derived from an EMBL/GenBank/DDBJ whole genome shotgun (WGS) entry which is preliminary data.</text>
</comment>
<dbReference type="GO" id="GO:0006002">
    <property type="term" value="P:fructose 6-phosphate metabolic process"/>
    <property type="evidence" value="ECO:0007669"/>
    <property type="project" value="TreeGrafter"/>
</dbReference>
<evidence type="ECO:0000259" key="1">
    <source>
        <dbReference type="Pfam" id="PF01380"/>
    </source>
</evidence>
<evidence type="ECO:0000313" key="3">
    <source>
        <dbReference type="Proteomes" id="UP001221757"/>
    </source>
</evidence>
<gene>
    <name evidence="2" type="ORF">B0H17DRAFT_1206575</name>
</gene>
<accession>A0AAD7D8B6</accession>
<name>A0AAD7D8B6_MYCRO</name>
<dbReference type="InterPro" id="IPR001347">
    <property type="entry name" value="SIS_dom"/>
</dbReference>
<dbReference type="Proteomes" id="UP001221757">
    <property type="component" value="Unassembled WGS sequence"/>
</dbReference>
<dbReference type="GO" id="GO:0006047">
    <property type="term" value="P:UDP-N-acetylglucosamine metabolic process"/>
    <property type="evidence" value="ECO:0007669"/>
    <property type="project" value="TreeGrafter"/>
</dbReference>
<organism evidence="2 3">
    <name type="scientific">Mycena rosella</name>
    <name type="common">Pink bonnet</name>
    <name type="synonym">Agaricus rosellus</name>
    <dbReference type="NCBI Taxonomy" id="1033263"/>
    <lineage>
        <taxon>Eukaryota</taxon>
        <taxon>Fungi</taxon>
        <taxon>Dikarya</taxon>
        <taxon>Basidiomycota</taxon>
        <taxon>Agaricomycotina</taxon>
        <taxon>Agaricomycetes</taxon>
        <taxon>Agaricomycetidae</taxon>
        <taxon>Agaricales</taxon>
        <taxon>Marasmiineae</taxon>
        <taxon>Mycenaceae</taxon>
        <taxon>Mycena</taxon>
    </lineage>
</organism>
<feature type="domain" description="SIS" evidence="1">
    <location>
        <begin position="142"/>
        <end position="191"/>
    </location>
</feature>
<dbReference type="Gene3D" id="3.40.50.10490">
    <property type="entry name" value="Glucose-6-phosphate isomerase like protein, domain 1"/>
    <property type="match status" value="2"/>
</dbReference>
<dbReference type="InterPro" id="IPR046348">
    <property type="entry name" value="SIS_dom_sf"/>
</dbReference>
<dbReference type="PANTHER" id="PTHR10937:SF0">
    <property type="entry name" value="GLUTAMINE--FRUCTOSE-6-PHOSPHATE TRANSAMINASE (ISOMERIZING)"/>
    <property type="match status" value="1"/>
</dbReference>
<protein>
    <recommendedName>
        <fullName evidence="1">SIS domain-containing protein</fullName>
    </recommendedName>
</protein>
<sequence length="331" mass="36955">MAALLRPEWLCCPDHTPASSRRVVLLGIGVSLYDSEGRVHRQPQSRAVFPFVFKSIHYPNEIFTARRGSPLLIGIVNFDDNKITLGGLRAYLPIMRRCRRIVFIASFSERRNQIINGLHAMPTMIKRVLEGNAALQQLVMTIKDNKNLLLMGRGYQYATCLEGALKISYMHSEGILAGELKHGPLALIDENEAGQEYASLSEEKEACIGLFCRFDVISSYLRPYKRRSQAAKDKMEYEAARRLYEDGSVRYGSSINFSILSGSPAFPAIKIESESKSEGFATDDGHGPRRIEHLPPDILPALSTPKVEEPAGPVELVTMPAAEWKKRSCVT</sequence>
<dbReference type="GO" id="GO:0006487">
    <property type="term" value="P:protein N-linked glycosylation"/>
    <property type="evidence" value="ECO:0007669"/>
    <property type="project" value="TreeGrafter"/>
</dbReference>
<dbReference type="GO" id="GO:0004360">
    <property type="term" value="F:glutamine-fructose-6-phosphate transaminase (isomerizing) activity"/>
    <property type="evidence" value="ECO:0007669"/>
    <property type="project" value="TreeGrafter"/>
</dbReference>
<dbReference type="AlphaFoldDB" id="A0AAD7D8B6"/>
<evidence type="ECO:0000313" key="2">
    <source>
        <dbReference type="EMBL" id="KAJ7678799.1"/>
    </source>
</evidence>
<dbReference type="SUPFAM" id="SSF53697">
    <property type="entry name" value="SIS domain"/>
    <property type="match status" value="1"/>
</dbReference>